<comment type="caution">
    <text evidence="1">The sequence shown here is derived from an EMBL/GenBank/DDBJ whole genome shotgun (WGS) entry which is preliminary data.</text>
</comment>
<dbReference type="EMBL" id="VSSQ01039405">
    <property type="protein sequence ID" value="MPM92469.1"/>
    <property type="molecule type" value="Genomic_DNA"/>
</dbReference>
<reference evidence="1" key="1">
    <citation type="submission" date="2019-08" db="EMBL/GenBank/DDBJ databases">
        <authorList>
            <person name="Kucharzyk K."/>
            <person name="Murdoch R.W."/>
            <person name="Higgins S."/>
            <person name="Loffler F."/>
        </authorList>
    </citation>
    <scope>NUCLEOTIDE SEQUENCE</scope>
</reference>
<organism evidence="1">
    <name type="scientific">bioreactor metagenome</name>
    <dbReference type="NCBI Taxonomy" id="1076179"/>
    <lineage>
        <taxon>unclassified sequences</taxon>
        <taxon>metagenomes</taxon>
        <taxon>ecological metagenomes</taxon>
    </lineage>
</organism>
<protein>
    <submittedName>
        <fullName evidence="1">Uncharacterized protein</fullName>
    </submittedName>
</protein>
<proteinExistence type="predicted"/>
<dbReference type="AlphaFoldDB" id="A0A645DT61"/>
<sequence>MIGGAIELADDELRRALAVARDGAAEVLGYGGKRCAERVVVRALARDHRVAREAVRQNRDHVVRRGVPVNADHVEAVWHVRAQRFLQHGGGDAHVRRDESQHGRHVRLNHAAALADAADMAGFAANGERKRDLLFRKIGGHDGLGSGVAVVAQCRDERGNAVCDGFDVERFSDDARGRDHDVARRNLQRGTQ</sequence>
<gene>
    <name evidence="1" type="ORF">SDC9_139604</name>
</gene>
<accession>A0A645DT61</accession>
<name>A0A645DT61_9ZZZZ</name>
<evidence type="ECO:0000313" key="1">
    <source>
        <dbReference type="EMBL" id="MPM92469.1"/>
    </source>
</evidence>